<name>A0ABR4C2X8_9HELO</name>
<protein>
    <recommendedName>
        <fullName evidence="3">Erythromycin biosynthesis protein CIII-like C-terminal domain-containing protein</fullName>
    </recommendedName>
</protein>
<dbReference type="InterPro" id="IPR002213">
    <property type="entry name" value="UDP_glucos_trans"/>
</dbReference>
<evidence type="ECO:0000313" key="5">
    <source>
        <dbReference type="Proteomes" id="UP001595075"/>
    </source>
</evidence>
<keyword evidence="5" id="KW-1185">Reference proteome</keyword>
<dbReference type="PANTHER" id="PTHR48043:SF145">
    <property type="entry name" value="FI06409P-RELATED"/>
    <property type="match status" value="1"/>
</dbReference>
<dbReference type="InterPro" id="IPR050271">
    <property type="entry name" value="UDP-glycosyltransferase"/>
</dbReference>
<gene>
    <name evidence="4" type="ORF">VTL71DRAFT_4784</name>
</gene>
<accession>A0ABR4C2X8</accession>
<evidence type="ECO:0000256" key="2">
    <source>
        <dbReference type="ARBA" id="ARBA00022679"/>
    </source>
</evidence>
<dbReference type="SUPFAM" id="SSF53756">
    <property type="entry name" value="UDP-Glycosyltransferase/glycogen phosphorylase"/>
    <property type="match status" value="1"/>
</dbReference>
<organism evidence="4 5">
    <name type="scientific">Oculimacula yallundae</name>
    <dbReference type="NCBI Taxonomy" id="86028"/>
    <lineage>
        <taxon>Eukaryota</taxon>
        <taxon>Fungi</taxon>
        <taxon>Dikarya</taxon>
        <taxon>Ascomycota</taxon>
        <taxon>Pezizomycotina</taxon>
        <taxon>Leotiomycetes</taxon>
        <taxon>Helotiales</taxon>
        <taxon>Ploettnerulaceae</taxon>
        <taxon>Oculimacula</taxon>
    </lineage>
</organism>
<evidence type="ECO:0000259" key="3">
    <source>
        <dbReference type="Pfam" id="PF06722"/>
    </source>
</evidence>
<dbReference type="InterPro" id="IPR010610">
    <property type="entry name" value="EryCIII-like_C"/>
</dbReference>
<dbReference type="PANTHER" id="PTHR48043">
    <property type="entry name" value="EG:EG0003.4 PROTEIN-RELATED"/>
    <property type="match status" value="1"/>
</dbReference>
<keyword evidence="1" id="KW-0328">Glycosyltransferase</keyword>
<sequence>MSSGRSVLFLTNCELGQSNVILAVAYELLKKGDLDVHIASWTALEPRVLRLSRQLFGPEAENETKRITFHSIPGLSMFDSAMKNFGQGRHTLQHKPGYAGTKHVREMTPQMLAAWTPEEHIRLVDWFKDLATTLKPTIVVLDPILSPAHDMIRGSNWKYAVLSPISLVSSLSLVEPWLAGFWKYPWQVMLCSNFATGFPYPLPWLNLLENIYCIFNAISMSLSHPHIKVLNATRRAHGIHGLLAAFEPYVKDVLHICPTLPEIDLPVKFPVNVHNVGPIVLPEQQLSESNPELLIWLQKGPTVLLNLGTHQEGNADQARGQAMGLRILLNARPDVQVLWKFRAAPKSDASEEIEALLGAEIRQGNVRVVNWLDSEPLSILQSGCIKVAVHHGGANSWFEATWAGVPQVVLAQWLDTYDNASLAEYLGIGVYGNKTTAPMIAAEEFGNALMRAMGDDTLREKAQAIGKLCQGSGGRRLAADLITQLAYE</sequence>
<dbReference type="CDD" id="cd03784">
    <property type="entry name" value="GT1_Gtf-like"/>
    <property type="match status" value="1"/>
</dbReference>
<dbReference type="EMBL" id="JAZHXI010000014">
    <property type="protein sequence ID" value="KAL2064290.1"/>
    <property type="molecule type" value="Genomic_DNA"/>
</dbReference>
<reference evidence="4 5" key="1">
    <citation type="journal article" date="2024" name="Commun. Biol.">
        <title>Comparative genomic analysis of thermophilic fungi reveals convergent evolutionary adaptations and gene losses.</title>
        <authorList>
            <person name="Steindorff A.S."/>
            <person name="Aguilar-Pontes M.V."/>
            <person name="Robinson A.J."/>
            <person name="Andreopoulos B."/>
            <person name="LaButti K."/>
            <person name="Kuo A."/>
            <person name="Mondo S."/>
            <person name="Riley R."/>
            <person name="Otillar R."/>
            <person name="Haridas S."/>
            <person name="Lipzen A."/>
            <person name="Grimwood J."/>
            <person name="Schmutz J."/>
            <person name="Clum A."/>
            <person name="Reid I.D."/>
            <person name="Moisan M.C."/>
            <person name="Butler G."/>
            <person name="Nguyen T.T.M."/>
            <person name="Dewar K."/>
            <person name="Conant G."/>
            <person name="Drula E."/>
            <person name="Henrissat B."/>
            <person name="Hansel C."/>
            <person name="Singer S."/>
            <person name="Hutchinson M.I."/>
            <person name="de Vries R.P."/>
            <person name="Natvig D.O."/>
            <person name="Powell A.J."/>
            <person name="Tsang A."/>
            <person name="Grigoriev I.V."/>
        </authorList>
    </citation>
    <scope>NUCLEOTIDE SEQUENCE [LARGE SCALE GENOMIC DNA]</scope>
    <source>
        <strain evidence="4 5">CBS 494.80</strain>
    </source>
</reference>
<keyword evidence="2" id="KW-0808">Transferase</keyword>
<dbReference type="Pfam" id="PF06722">
    <property type="entry name" value="EryCIII-like_C"/>
    <property type="match status" value="1"/>
</dbReference>
<evidence type="ECO:0000313" key="4">
    <source>
        <dbReference type="EMBL" id="KAL2064290.1"/>
    </source>
</evidence>
<comment type="caution">
    <text evidence="4">The sequence shown here is derived from an EMBL/GenBank/DDBJ whole genome shotgun (WGS) entry which is preliminary data.</text>
</comment>
<dbReference type="Gene3D" id="3.40.50.2000">
    <property type="entry name" value="Glycogen Phosphorylase B"/>
    <property type="match status" value="2"/>
</dbReference>
<feature type="domain" description="Erythromycin biosynthesis protein CIII-like C-terminal" evidence="3">
    <location>
        <begin position="364"/>
        <end position="465"/>
    </location>
</feature>
<proteinExistence type="predicted"/>
<dbReference type="Proteomes" id="UP001595075">
    <property type="component" value="Unassembled WGS sequence"/>
</dbReference>
<evidence type="ECO:0000256" key="1">
    <source>
        <dbReference type="ARBA" id="ARBA00022676"/>
    </source>
</evidence>